<dbReference type="Gene3D" id="3.20.20.80">
    <property type="entry name" value="Glycosidases"/>
    <property type="match status" value="1"/>
</dbReference>
<evidence type="ECO:0000256" key="1">
    <source>
        <dbReference type="ARBA" id="ARBA00007806"/>
    </source>
</evidence>
<accession>A0AAV9JT77</accession>
<evidence type="ECO:0000259" key="5">
    <source>
        <dbReference type="Pfam" id="PF21365"/>
    </source>
</evidence>
<keyword evidence="3" id="KW-0732">Signal</keyword>
<evidence type="ECO:0000259" key="4">
    <source>
        <dbReference type="Pfam" id="PF01055"/>
    </source>
</evidence>
<comment type="caution">
    <text evidence="6">The sequence shown here is derived from an EMBL/GenBank/DDBJ whole genome shotgun (WGS) entry which is preliminary data.</text>
</comment>
<dbReference type="EMBL" id="JAVFHQ010000008">
    <property type="protein sequence ID" value="KAK4548212.1"/>
    <property type="molecule type" value="Genomic_DNA"/>
</dbReference>
<dbReference type="Pfam" id="PF21365">
    <property type="entry name" value="Glyco_hydro_31_3rd"/>
    <property type="match status" value="1"/>
</dbReference>
<dbReference type="InterPro" id="IPR013780">
    <property type="entry name" value="Glyco_hydro_b"/>
</dbReference>
<keyword evidence="7" id="KW-1185">Reference proteome</keyword>
<dbReference type="PANTHER" id="PTHR43863">
    <property type="entry name" value="HYDROLASE, PUTATIVE (AFU_ORTHOLOGUE AFUA_1G03140)-RELATED"/>
    <property type="match status" value="1"/>
</dbReference>
<evidence type="ECO:0000313" key="6">
    <source>
        <dbReference type="EMBL" id="KAK4548212.1"/>
    </source>
</evidence>
<name>A0AAV9JT77_9PEZI</name>
<feature type="chain" id="PRO_5043642429" description="Glycoside hydrolase family 31 protein" evidence="3">
    <location>
        <begin position="22"/>
        <end position="731"/>
    </location>
</feature>
<dbReference type="GO" id="GO:0004553">
    <property type="term" value="F:hydrolase activity, hydrolyzing O-glycosyl compounds"/>
    <property type="evidence" value="ECO:0007669"/>
    <property type="project" value="InterPro"/>
</dbReference>
<reference evidence="6 7" key="1">
    <citation type="submission" date="2021-11" db="EMBL/GenBank/DDBJ databases">
        <title>Black yeast isolated from Biological Soil Crust.</title>
        <authorList>
            <person name="Kurbessoian T."/>
        </authorList>
    </citation>
    <scope>NUCLEOTIDE SEQUENCE [LARGE SCALE GENOMIC DNA]</scope>
    <source>
        <strain evidence="6 7">CCFEE 5522</strain>
    </source>
</reference>
<keyword evidence="2" id="KW-0378">Hydrolase</keyword>
<evidence type="ECO:0000313" key="7">
    <source>
        <dbReference type="Proteomes" id="UP001324427"/>
    </source>
</evidence>
<proteinExistence type="inferred from homology"/>
<feature type="domain" description="Glycosyl hydrolase family 31 C-terminal" evidence="5">
    <location>
        <begin position="542"/>
        <end position="629"/>
    </location>
</feature>
<dbReference type="InterPro" id="IPR011013">
    <property type="entry name" value="Gal_mutarotase_sf_dom"/>
</dbReference>
<dbReference type="InterPro" id="IPR048395">
    <property type="entry name" value="Glyco_hydro_31_C"/>
</dbReference>
<dbReference type="PANTHER" id="PTHR43863:SF2">
    <property type="entry name" value="MALTASE-GLUCOAMYLASE"/>
    <property type="match status" value="1"/>
</dbReference>
<evidence type="ECO:0008006" key="8">
    <source>
        <dbReference type="Google" id="ProtNLM"/>
    </source>
</evidence>
<dbReference type="SUPFAM" id="SSF51011">
    <property type="entry name" value="Glycosyl hydrolase domain"/>
    <property type="match status" value="1"/>
</dbReference>
<organism evidence="6 7">
    <name type="scientific">Oleoguttula mirabilis</name>
    <dbReference type="NCBI Taxonomy" id="1507867"/>
    <lineage>
        <taxon>Eukaryota</taxon>
        <taxon>Fungi</taxon>
        <taxon>Dikarya</taxon>
        <taxon>Ascomycota</taxon>
        <taxon>Pezizomycotina</taxon>
        <taxon>Dothideomycetes</taxon>
        <taxon>Dothideomycetidae</taxon>
        <taxon>Mycosphaerellales</taxon>
        <taxon>Teratosphaeriaceae</taxon>
        <taxon>Oleoguttula</taxon>
    </lineage>
</organism>
<feature type="domain" description="Glycoside hydrolase family 31 TIM barrel" evidence="4">
    <location>
        <begin position="225"/>
        <end position="532"/>
    </location>
</feature>
<dbReference type="AlphaFoldDB" id="A0AAV9JT77"/>
<dbReference type="Gene3D" id="2.60.40.1760">
    <property type="entry name" value="glycosyl hydrolase (family 31)"/>
    <property type="match status" value="1"/>
</dbReference>
<comment type="similarity">
    <text evidence="1 2">Belongs to the glycosyl hydrolase 31 family.</text>
</comment>
<dbReference type="GO" id="GO:0030246">
    <property type="term" value="F:carbohydrate binding"/>
    <property type="evidence" value="ECO:0007669"/>
    <property type="project" value="InterPro"/>
</dbReference>
<dbReference type="Proteomes" id="UP001324427">
    <property type="component" value="Unassembled WGS sequence"/>
</dbReference>
<gene>
    <name evidence="6" type="ORF">LTR36_010081</name>
</gene>
<dbReference type="InterPro" id="IPR051816">
    <property type="entry name" value="Glycosyl_Hydrolase_31"/>
</dbReference>
<dbReference type="SUPFAM" id="SSF51445">
    <property type="entry name" value="(Trans)glycosidases"/>
    <property type="match status" value="1"/>
</dbReference>
<protein>
    <recommendedName>
        <fullName evidence="8">Glycoside hydrolase family 31 protein</fullName>
    </recommendedName>
</protein>
<dbReference type="SUPFAM" id="SSF74650">
    <property type="entry name" value="Galactose mutarotase-like"/>
    <property type="match status" value="1"/>
</dbReference>
<evidence type="ECO:0000256" key="2">
    <source>
        <dbReference type="RuleBase" id="RU361185"/>
    </source>
</evidence>
<keyword evidence="2" id="KW-0326">Glycosidase</keyword>
<evidence type="ECO:0000256" key="3">
    <source>
        <dbReference type="SAM" id="SignalP"/>
    </source>
</evidence>
<dbReference type="Pfam" id="PF01055">
    <property type="entry name" value="Glyco_hydro_31_2nd"/>
    <property type="match status" value="1"/>
</dbReference>
<dbReference type="InterPro" id="IPR017853">
    <property type="entry name" value="GH"/>
</dbReference>
<dbReference type="Gene3D" id="2.60.40.1180">
    <property type="entry name" value="Golgi alpha-mannosidase II"/>
    <property type="match status" value="1"/>
</dbReference>
<dbReference type="InterPro" id="IPR000322">
    <property type="entry name" value="Glyco_hydro_31_TIM"/>
</dbReference>
<feature type="signal peptide" evidence="3">
    <location>
        <begin position="1"/>
        <end position="21"/>
    </location>
</feature>
<sequence>MASLLKGLTTVAALVAPFALGHSTACSSQQSHPAPSILVSSTSPFALDVYNGQQVIHNTAILIGDSNSTTGSVSASKTGELPNNGGQISAAIVSSQVAKISINTTSGFVGARFSVAASDKFYGVWEYPWEEQLDNGGVYFDLKGLGDSEGINWDNARAPFWFTTAGYGVYADTLAMGSFNFSDPGVAQFIFNTSSLVYYIITPSTPGDYKSILSAYAGLSNTIEMPPDSAYGPTFWSDNFEEDFHDGVHNAQENYYDVINHLYYNEIHASSMFADRPYGTGNSSFGNFDFDPVYYPTPKQFIANLTHFGFDFQVWAANRGFLYTELYNTSVSNGWLMPGISPEFFLGPALNLSIPEAYAYFKQHMAYFPSVGVKGYKIDRGEEGEMPVYEQNIQMTLFEQLLYETMVEKWGEGNFYNFARSAVDRSRSKTAVWNGDSHSNYSGLAHSVTSGLRAGLIGYSQWASDTGGYIRNLNDPEQELWARWMWFSTFSPVYEIMIGTNHTPWYPPYTSELVEVLKETANLHHDLLPYIKSMTYQAHKTGIPVLRAAFLEAPNDDISYTMTDAYYFGSELFVAPIVNAGGHRTVYFPQGNRYLEYFNKTTVHQGGSTAHVNLSTHYVPAYVHAGAIVPRGDITQANNKWTSDWTPELTIELYPSSDVPYSSFAYYNGQTKAEAPITMTVDALSGDVAVEYGSLGTNGTLVVFTKGGMKNATLHAAGGSASFTDVISLFD</sequence>
<dbReference type="GO" id="GO:0005975">
    <property type="term" value="P:carbohydrate metabolic process"/>
    <property type="evidence" value="ECO:0007669"/>
    <property type="project" value="InterPro"/>
</dbReference>